<sequence>MKAKMMDVLEAFEMSDDELHYVYNKKTGEVVIVADDSSDFESDEDVDMAELEANEDQYIALPDKFDINDYHIMEQFIWQLPAGEQQTELERSIQGRGAFRYFRNTLDRFEMTQEWYDFQNETYRKMAVEWGEVNGVELVE</sequence>
<dbReference type="Pfam" id="PF03682">
    <property type="entry name" value="UPF0158"/>
    <property type="match status" value="1"/>
</dbReference>
<keyword evidence="2" id="KW-1185">Reference proteome</keyword>
<proteinExistence type="predicted"/>
<accession>A0A0R2FR12</accession>
<organism evidence="1 2">
    <name type="scientific">Secundilactobacillus similis DSM 23365 = JCM 2765</name>
    <dbReference type="NCBI Taxonomy" id="1423804"/>
    <lineage>
        <taxon>Bacteria</taxon>
        <taxon>Bacillati</taxon>
        <taxon>Bacillota</taxon>
        <taxon>Bacilli</taxon>
        <taxon>Lactobacillales</taxon>
        <taxon>Lactobacillaceae</taxon>
        <taxon>Secundilactobacillus</taxon>
    </lineage>
</organism>
<gene>
    <name evidence="1" type="ORF">FD14_GL003106</name>
</gene>
<dbReference type="PATRIC" id="fig|1423804.4.peg.3340"/>
<dbReference type="RefSeq" id="WP_054735118.1">
    <property type="nucleotide sequence ID" value="NZ_AYZM01000003.1"/>
</dbReference>
<dbReference type="InterPro" id="IPR005361">
    <property type="entry name" value="UPF0158"/>
</dbReference>
<comment type="caution">
    <text evidence="1">The sequence shown here is derived from an EMBL/GenBank/DDBJ whole genome shotgun (WGS) entry which is preliminary data.</text>
</comment>
<reference evidence="1 2" key="1">
    <citation type="journal article" date="2015" name="Genome Announc.">
        <title>Expanding the biotechnology potential of lactobacilli through comparative genomics of 213 strains and associated genera.</title>
        <authorList>
            <person name="Sun Z."/>
            <person name="Harris H.M."/>
            <person name="McCann A."/>
            <person name="Guo C."/>
            <person name="Argimon S."/>
            <person name="Zhang W."/>
            <person name="Yang X."/>
            <person name="Jeffery I.B."/>
            <person name="Cooney J.C."/>
            <person name="Kagawa T.F."/>
            <person name="Liu W."/>
            <person name="Song Y."/>
            <person name="Salvetti E."/>
            <person name="Wrobel A."/>
            <person name="Rasinkangas P."/>
            <person name="Parkhill J."/>
            <person name="Rea M.C."/>
            <person name="O'Sullivan O."/>
            <person name="Ritari J."/>
            <person name="Douillard F.P."/>
            <person name="Paul Ross R."/>
            <person name="Yang R."/>
            <person name="Briner A.E."/>
            <person name="Felis G.E."/>
            <person name="de Vos W.M."/>
            <person name="Barrangou R."/>
            <person name="Klaenhammer T.R."/>
            <person name="Caufield P.W."/>
            <person name="Cui Y."/>
            <person name="Zhang H."/>
            <person name="O'Toole P.W."/>
        </authorList>
    </citation>
    <scope>NUCLEOTIDE SEQUENCE [LARGE SCALE GENOMIC DNA]</scope>
    <source>
        <strain evidence="1 2">DSM 23365</strain>
    </source>
</reference>
<name>A0A0R2FR12_9LACO</name>
<evidence type="ECO:0000313" key="1">
    <source>
        <dbReference type="EMBL" id="KRN26964.1"/>
    </source>
</evidence>
<dbReference type="OrthoDB" id="48384at2"/>
<dbReference type="EMBL" id="AYZM01000003">
    <property type="protein sequence ID" value="KRN26964.1"/>
    <property type="molecule type" value="Genomic_DNA"/>
</dbReference>
<dbReference type="AlphaFoldDB" id="A0A0R2FR12"/>
<protein>
    <submittedName>
        <fullName evidence="1">Uncharacterized protein</fullName>
    </submittedName>
</protein>
<evidence type="ECO:0000313" key="2">
    <source>
        <dbReference type="Proteomes" id="UP000051442"/>
    </source>
</evidence>
<dbReference type="Proteomes" id="UP000051442">
    <property type="component" value="Unassembled WGS sequence"/>
</dbReference>